<protein>
    <submittedName>
        <fullName evidence="1">Uncharacterized protein</fullName>
    </submittedName>
</protein>
<dbReference type="AlphaFoldDB" id="A0A022PJP4"/>
<dbReference type="Proteomes" id="UP000023464">
    <property type="component" value="Unassembled WGS sequence"/>
</dbReference>
<organism evidence="1 2">
    <name type="scientific">Photorhabdus aegyptia</name>
    <dbReference type="NCBI Taxonomy" id="2805098"/>
    <lineage>
        <taxon>Bacteria</taxon>
        <taxon>Pseudomonadati</taxon>
        <taxon>Pseudomonadota</taxon>
        <taxon>Gammaproteobacteria</taxon>
        <taxon>Enterobacterales</taxon>
        <taxon>Morganellaceae</taxon>
        <taxon>Photorhabdus</taxon>
    </lineage>
</organism>
<accession>A0A022PJP4</accession>
<keyword evidence="2" id="KW-1185">Reference proteome</keyword>
<reference evidence="1 2" key="1">
    <citation type="submission" date="2014-03" db="EMBL/GenBank/DDBJ databases">
        <title>Draft Genome of Photorhabdus luminescens BA1, an Egyptian Isolate.</title>
        <authorList>
            <person name="Ghazal S."/>
            <person name="Hurst S.G.IV."/>
            <person name="Morris K."/>
            <person name="Thomas K."/>
            <person name="Tisa L.S."/>
        </authorList>
    </citation>
    <scope>NUCLEOTIDE SEQUENCE [LARGE SCALE GENOMIC DNA]</scope>
    <source>
        <strain evidence="1 2">BA1</strain>
    </source>
</reference>
<gene>
    <name evidence="1" type="ORF">BA1DRAFT_02335</name>
</gene>
<proteinExistence type="predicted"/>
<comment type="caution">
    <text evidence="1">The sequence shown here is derived from an EMBL/GenBank/DDBJ whole genome shotgun (WGS) entry which is preliminary data.</text>
</comment>
<evidence type="ECO:0000313" key="2">
    <source>
        <dbReference type="Proteomes" id="UP000023464"/>
    </source>
</evidence>
<evidence type="ECO:0000313" key="1">
    <source>
        <dbReference type="EMBL" id="EYU15158.1"/>
    </source>
</evidence>
<sequence>MNCNFDVVFDRSVFSSTKWTYPQDPLYTDNKPTPLWVVAYQH</sequence>
<dbReference type="EMBL" id="JFGV01000031">
    <property type="protein sequence ID" value="EYU15158.1"/>
    <property type="molecule type" value="Genomic_DNA"/>
</dbReference>
<name>A0A022PJP4_9GAMM</name>